<keyword evidence="4" id="KW-0804">Transcription</keyword>
<comment type="caution">
    <text evidence="8">The sequence shown here is derived from an EMBL/GenBank/DDBJ whole genome shotgun (WGS) entry which is preliminary data.</text>
</comment>
<evidence type="ECO:0000256" key="5">
    <source>
        <dbReference type="PROSITE-ProRule" id="PRU00169"/>
    </source>
</evidence>
<dbReference type="SUPFAM" id="SSF46894">
    <property type="entry name" value="C-terminal effector domain of the bipartite response regulators"/>
    <property type="match status" value="1"/>
</dbReference>
<dbReference type="SUPFAM" id="SSF52172">
    <property type="entry name" value="CheY-like"/>
    <property type="match status" value="1"/>
</dbReference>
<dbReference type="OrthoDB" id="9780153at2"/>
<gene>
    <name evidence="8" type="ORF">FC72_GL000952</name>
</gene>
<feature type="domain" description="Response regulatory" evidence="7">
    <location>
        <begin position="3"/>
        <end position="119"/>
    </location>
</feature>
<keyword evidence="9" id="KW-1185">Reference proteome</keyword>
<evidence type="ECO:0000256" key="3">
    <source>
        <dbReference type="ARBA" id="ARBA00023125"/>
    </source>
</evidence>
<evidence type="ECO:0000259" key="7">
    <source>
        <dbReference type="PROSITE" id="PS50110"/>
    </source>
</evidence>
<dbReference type="SMART" id="SM00421">
    <property type="entry name" value="HTH_LUXR"/>
    <property type="match status" value="1"/>
</dbReference>
<dbReference type="PROSITE" id="PS50110">
    <property type="entry name" value="RESPONSE_REGULATORY"/>
    <property type="match status" value="1"/>
</dbReference>
<dbReference type="GO" id="GO:0000160">
    <property type="term" value="P:phosphorelay signal transduction system"/>
    <property type="evidence" value="ECO:0007669"/>
    <property type="project" value="InterPro"/>
</dbReference>
<dbReference type="InterPro" id="IPR001789">
    <property type="entry name" value="Sig_transdc_resp-reg_receiver"/>
</dbReference>
<dbReference type="Gene3D" id="3.40.50.2300">
    <property type="match status" value="1"/>
</dbReference>
<dbReference type="PANTHER" id="PTHR43214:SF42">
    <property type="entry name" value="TRANSCRIPTIONAL REGULATORY PROTEIN DESR"/>
    <property type="match status" value="1"/>
</dbReference>
<dbReference type="SMART" id="SM00448">
    <property type="entry name" value="REC"/>
    <property type="match status" value="1"/>
</dbReference>
<dbReference type="EMBL" id="AZDG01000002">
    <property type="protein sequence ID" value="KRK65482.1"/>
    <property type="molecule type" value="Genomic_DNA"/>
</dbReference>
<dbReference type="Proteomes" id="UP000050929">
    <property type="component" value="Unassembled WGS sequence"/>
</dbReference>
<reference evidence="8 9" key="1">
    <citation type="journal article" date="2015" name="Genome Announc.">
        <title>Expanding the biotechnology potential of lactobacilli through comparative genomics of 213 strains and associated genera.</title>
        <authorList>
            <person name="Sun Z."/>
            <person name="Harris H.M."/>
            <person name="McCann A."/>
            <person name="Guo C."/>
            <person name="Argimon S."/>
            <person name="Zhang W."/>
            <person name="Yang X."/>
            <person name="Jeffery I.B."/>
            <person name="Cooney J.C."/>
            <person name="Kagawa T.F."/>
            <person name="Liu W."/>
            <person name="Song Y."/>
            <person name="Salvetti E."/>
            <person name="Wrobel A."/>
            <person name="Rasinkangas P."/>
            <person name="Parkhill J."/>
            <person name="Rea M.C."/>
            <person name="O'Sullivan O."/>
            <person name="Ritari J."/>
            <person name="Douillard F.P."/>
            <person name="Paul Ross R."/>
            <person name="Yang R."/>
            <person name="Briner A.E."/>
            <person name="Felis G.E."/>
            <person name="de Vos W.M."/>
            <person name="Barrangou R."/>
            <person name="Klaenhammer T.R."/>
            <person name="Caufield P.W."/>
            <person name="Cui Y."/>
            <person name="Zhang H."/>
            <person name="O'Toole P.W."/>
        </authorList>
    </citation>
    <scope>NUCLEOTIDE SEQUENCE [LARGE SCALE GENOMIC DNA]</scope>
    <source>
        <strain evidence="8 9">DSM 20183</strain>
    </source>
</reference>
<keyword evidence="2" id="KW-0805">Transcription regulation</keyword>
<evidence type="ECO:0000256" key="1">
    <source>
        <dbReference type="ARBA" id="ARBA00022553"/>
    </source>
</evidence>
<dbReference type="Pfam" id="PF00072">
    <property type="entry name" value="Response_reg"/>
    <property type="match status" value="1"/>
</dbReference>
<feature type="domain" description="HTH luxR-type" evidence="6">
    <location>
        <begin position="134"/>
        <end position="199"/>
    </location>
</feature>
<accession>A0A0R1JBN7</accession>
<dbReference type="PANTHER" id="PTHR43214">
    <property type="entry name" value="TWO-COMPONENT RESPONSE REGULATOR"/>
    <property type="match status" value="1"/>
</dbReference>
<keyword evidence="3 8" id="KW-0238">DNA-binding</keyword>
<dbReference type="RefSeq" id="WP_057764121.1">
    <property type="nucleotide sequence ID" value="NZ_AZDG01000002.1"/>
</dbReference>
<dbReference type="InterPro" id="IPR000792">
    <property type="entry name" value="Tscrpt_reg_LuxR_C"/>
</dbReference>
<dbReference type="InterPro" id="IPR011006">
    <property type="entry name" value="CheY-like_superfamily"/>
</dbReference>
<organism evidence="8 9">
    <name type="scientific">Companilactobacillus tucceti DSM 20183</name>
    <dbReference type="NCBI Taxonomy" id="1423811"/>
    <lineage>
        <taxon>Bacteria</taxon>
        <taxon>Bacillati</taxon>
        <taxon>Bacillota</taxon>
        <taxon>Bacilli</taxon>
        <taxon>Lactobacillales</taxon>
        <taxon>Lactobacillaceae</taxon>
        <taxon>Companilactobacillus</taxon>
    </lineage>
</organism>
<sequence>MTTVYLAEDQEMLNTALSTLLNLEDSIEVIGTATNGESALKDIIKLQPDIAILDIEMPKMSGLEIASQLRIIKQNVKVIILTTFAQASYFEQAVSAKVNAYLLKDSPTDELIETIQEVLDGKTIFAPELVTSILTSEKNPLTNREIDILKQIDLGLSSQEIAKKVFLSDGTVRNYISSILSKTGTRSRIEALYIARKNKWI</sequence>
<evidence type="ECO:0000256" key="4">
    <source>
        <dbReference type="ARBA" id="ARBA00023163"/>
    </source>
</evidence>
<feature type="modified residue" description="4-aspartylphosphate" evidence="5">
    <location>
        <position position="54"/>
    </location>
</feature>
<keyword evidence="1 5" id="KW-0597">Phosphoprotein</keyword>
<dbReference type="STRING" id="1423811.FC72_GL000952"/>
<evidence type="ECO:0000259" key="6">
    <source>
        <dbReference type="PROSITE" id="PS50043"/>
    </source>
</evidence>
<dbReference type="PROSITE" id="PS50043">
    <property type="entry name" value="HTH_LUXR_2"/>
    <property type="match status" value="1"/>
</dbReference>
<dbReference type="CDD" id="cd06170">
    <property type="entry name" value="LuxR_C_like"/>
    <property type="match status" value="1"/>
</dbReference>
<proteinExistence type="predicted"/>
<protein>
    <submittedName>
        <fullName evidence="8">DNA-binding response regulator</fullName>
    </submittedName>
</protein>
<dbReference type="AlphaFoldDB" id="A0A0R1JBN7"/>
<dbReference type="Pfam" id="PF00196">
    <property type="entry name" value="GerE"/>
    <property type="match status" value="1"/>
</dbReference>
<evidence type="ECO:0000313" key="9">
    <source>
        <dbReference type="Proteomes" id="UP000050929"/>
    </source>
</evidence>
<dbReference type="InterPro" id="IPR039420">
    <property type="entry name" value="WalR-like"/>
</dbReference>
<dbReference type="GO" id="GO:0006355">
    <property type="term" value="P:regulation of DNA-templated transcription"/>
    <property type="evidence" value="ECO:0007669"/>
    <property type="project" value="InterPro"/>
</dbReference>
<dbReference type="PRINTS" id="PR00038">
    <property type="entry name" value="HTHLUXR"/>
</dbReference>
<dbReference type="GO" id="GO:0003677">
    <property type="term" value="F:DNA binding"/>
    <property type="evidence" value="ECO:0007669"/>
    <property type="project" value="UniProtKB-KW"/>
</dbReference>
<dbReference type="PROSITE" id="PS00622">
    <property type="entry name" value="HTH_LUXR_1"/>
    <property type="match status" value="1"/>
</dbReference>
<name>A0A0R1JBN7_9LACO</name>
<dbReference type="PATRIC" id="fig|1423811.3.peg.964"/>
<evidence type="ECO:0000256" key="2">
    <source>
        <dbReference type="ARBA" id="ARBA00023015"/>
    </source>
</evidence>
<dbReference type="InterPro" id="IPR016032">
    <property type="entry name" value="Sig_transdc_resp-reg_C-effctor"/>
</dbReference>
<evidence type="ECO:0000313" key="8">
    <source>
        <dbReference type="EMBL" id="KRK65482.1"/>
    </source>
</evidence>